<evidence type="ECO:0000256" key="11">
    <source>
        <dbReference type="ARBA" id="ARBA00023098"/>
    </source>
</evidence>
<proteinExistence type="inferred from homology"/>
<protein>
    <recommendedName>
        <fullName evidence="15">Endonuclease/exonuclease/phosphatase domain-containing protein</fullName>
    </recommendedName>
</protein>
<gene>
    <name evidence="16" type="ORF">HYPSUDRAFT_87445</name>
</gene>
<keyword evidence="11" id="KW-0443">Lipid metabolism</keyword>
<dbReference type="Proteomes" id="UP000054270">
    <property type="component" value="Unassembled WGS sequence"/>
</dbReference>
<evidence type="ECO:0000256" key="7">
    <source>
        <dbReference type="ARBA" id="ARBA00022801"/>
    </source>
</evidence>
<feature type="compositionally biased region" description="Polar residues" evidence="13">
    <location>
        <begin position="336"/>
        <end position="345"/>
    </location>
</feature>
<dbReference type="GO" id="GO:0016020">
    <property type="term" value="C:membrane"/>
    <property type="evidence" value="ECO:0007669"/>
    <property type="project" value="UniProtKB-SubCell"/>
</dbReference>
<comment type="subcellular location">
    <subcellularLocation>
        <location evidence="1">Membrane</location>
        <topology evidence="1">Multi-pass membrane protein</topology>
    </subcellularLocation>
</comment>
<dbReference type="InterPro" id="IPR038772">
    <property type="entry name" value="Sph/SMPD2-like"/>
</dbReference>
<keyword evidence="9" id="KW-0746">Sphingolipid metabolism</keyword>
<dbReference type="GO" id="GO:0046872">
    <property type="term" value="F:metal ion binding"/>
    <property type="evidence" value="ECO:0007669"/>
    <property type="project" value="UniProtKB-KW"/>
</dbReference>
<dbReference type="GO" id="GO:0004767">
    <property type="term" value="F:sphingomyelin phosphodiesterase activity"/>
    <property type="evidence" value="ECO:0007669"/>
    <property type="project" value="InterPro"/>
</dbReference>
<reference evidence="17" key="1">
    <citation type="submission" date="2014-04" db="EMBL/GenBank/DDBJ databases">
        <title>Evolutionary Origins and Diversification of the Mycorrhizal Mutualists.</title>
        <authorList>
            <consortium name="DOE Joint Genome Institute"/>
            <consortium name="Mycorrhizal Genomics Consortium"/>
            <person name="Kohler A."/>
            <person name="Kuo A."/>
            <person name="Nagy L.G."/>
            <person name="Floudas D."/>
            <person name="Copeland A."/>
            <person name="Barry K.W."/>
            <person name="Cichocki N."/>
            <person name="Veneault-Fourrey C."/>
            <person name="LaButti K."/>
            <person name="Lindquist E.A."/>
            <person name="Lipzen A."/>
            <person name="Lundell T."/>
            <person name="Morin E."/>
            <person name="Murat C."/>
            <person name="Riley R."/>
            <person name="Ohm R."/>
            <person name="Sun H."/>
            <person name="Tunlid A."/>
            <person name="Henrissat B."/>
            <person name="Grigoriev I.V."/>
            <person name="Hibbett D.S."/>
            <person name="Martin F."/>
        </authorList>
    </citation>
    <scope>NUCLEOTIDE SEQUENCE [LARGE SCALE GENOMIC DNA]</scope>
    <source>
        <strain evidence="17">FD-334 SS-4</strain>
    </source>
</reference>
<keyword evidence="5 14" id="KW-0812">Transmembrane</keyword>
<organism evidence="16 17">
    <name type="scientific">Hypholoma sublateritium (strain FD-334 SS-4)</name>
    <dbReference type="NCBI Taxonomy" id="945553"/>
    <lineage>
        <taxon>Eukaryota</taxon>
        <taxon>Fungi</taxon>
        <taxon>Dikarya</taxon>
        <taxon>Basidiomycota</taxon>
        <taxon>Agaricomycotina</taxon>
        <taxon>Agaricomycetes</taxon>
        <taxon>Agaricomycetidae</taxon>
        <taxon>Agaricales</taxon>
        <taxon>Agaricineae</taxon>
        <taxon>Strophariaceae</taxon>
        <taxon>Hypholoma</taxon>
    </lineage>
</organism>
<dbReference type="GO" id="GO:0006665">
    <property type="term" value="P:sphingolipid metabolic process"/>
    <property type="evidence" value="ECO:0007669"/>
    <property type="project" value="UniProtKB-KW"/>
</dbReference>
<feature type="domain" description="Endonuclease/exonuclease/phosphatase" evidence="15">
    <location>
        <begin position="10"/>
        <end position="309"/>
    </location>
</feature>
<feature type="transmembrane region" description="Helical" evidence="14">
    <location>
        <begin position="406"/>
        <end position="431"/>
    </location>
</feature>
<evidence type="ECO:0000256" key="1">
    <source>
        <dbReference type="ARBA" id="ARBA00004141"/>
    </source>
</evidence>
<keyword evidence="10 14" id="KW-1133">Transmembrane helix</keyword>
<dbReference type="PANTHER" id="PTHR16320">
    <property type="entry name" value="SPHINGOMYELINASE FAMILY MEMBER"/>
    <property type="match status" value="1"/>
</dbReference>
<evidence type="ECO:0000256" key="12">
    <source>
        <dbReference type="ARBA" id="ARBA00023136"/>
    </source>
</evidence>
<evidence type="ECO:0000256" key="10">
    <source>
        <dbReference type="ARBA" id="ARBA00022989"/>
    </source>
</evidence>
<keyword evidence="7" id="KW-0378">Hydrolase</keyword>
<evidence type="ECO:0000256" key="8">
    <source>
        <dbReference type="ARBA" id="ARBA00022842"/>
    </source>
</evidence>
<evidence type="ECO:0000256" key="14">
    <source>
        <dbReference type="SAM" id="Phobius"/>
    </source>
</evidence>
<dbReference type="SUPFAM" id="SSF56219">
    <property type="entry name" value="DNase I-like"/>
    <property type="match status" value="1"/>
</dbReference>
<comment type="pathway">
    <text evidence="2">Lipid metabolism; sphingolipid metabolism.</text>
</comment>
<keyword evidence="8" id="KW-0460">Magnesium</keyword>
<dbReference type="PANTHER" id="PTHR16320:SF24">
    <property type="entry name" value="PHOSPHODIESTERASE, PUTATIVE-RELATED"/>
    <property type="match status" value="1"/>
</dbReference>
<evidence type="ECO:0000256" key="3">
    <source>
        <dbReference type="ARBA" id="ARBA00004991"/>
    </source>
</evidence>
<keyword evidence="12 14" id="KW-0472">Membrane</keyword>
<dbReference type="InterPro" id="IPR005135">
    <property type="entry name" value="Endo/exonuclease/phosphatase"/>
</dbReference>
<keyword evidence="17" id="KW-1185">Reference proteome</keyword>
<evidence type="ECO:0000256" key="4">
    <source>
        <dbReference type="ARBA" id="ARBA00006335"/>
    </source>
</evidence>
<evidence type="ECO:0000256" key="9">
    <source>
        <dbReference type="ARBA" id="ARBA00022919"/>
    </source>
</evidence>
<evidence type="ECO:0000313" key="16">
    <source>
        <dbReference type="EMBL" id="KJA22419.1"/>
    </source>
</evidence>
<dbReference type="OMA" id="SCEWEPN"/>
<feature type="region of interest" description="Disordered" evidence="13">
    <location>
        <begin position="332"/>
        <end position="352"/>
    </location>
</feature>
<dbReference type="Pfam" id="PF03372">
    <property type="entry name" value="Exo_endo_phos"/>
    <property type="match status" value="1"/>
</dbReference>
<evidence type="ECO:0000256" key="5">
    <source>
        <dbReference type="ARBA" id="ARBA00022692"/>
    </source>
</evidence>
<keyword evidence="6" id="KW-0479">Metal-binding</keyword>
<comment type="pathway">
    <text evidence="3">Sphingolipid metabolism.</text>
</comment>
<comment type="similarity">
    <text evidence="4">Belongs to the neutral sphingomyelinase family.</text>
</comment>
<evidence type="ECO:0000259" key="15">
    <source>
        <dbReference type="Pfam" id="PF03372"/>
    </source>
</evidence>
<sequence length="455" mass="50214">MSNFEHLRILSLNCWGLKYVSKDRVTRINAIANLLATASYDIVCLQELFVSQDFETIRAALSNSLPFVKLFHGGAVGQGLAIFSRFAIVASNIQQYSLNGSPLDLVGADWFAGKGAASILIKHPVLGQICIFNTHVRSLLSEYIAMNIITCQFFSEGGDDGPEYQRAHRLVNAWEFAKLVKQAAESGQHVIAVGDLNSAPHTLPMAILLQHAGLVDAWGTLHPSPEPSQRDANAVDALTLYGFTYDSPVNTYSTSVRPGPHGSIPQGKRLDYILFRNPAHPMLPQLIPTEANVALTDLVPGHDFSYSDHFGVEAVFEINYPEPKDLLLSDGPTDGRIQSSTSTTDPNHRESPHISRTHIIEMLDALKTHLNRHSVRAQWELRIFAGCMVSLVCILVGTGWSPRGSLTPLFVFLGAFATWLGTTMFYVGFMYGRWEASLLRNVIDELELYVHGIID</sequence>
<evidence type="ECO:0000256" key="13">
    <source>
        <dbReference type="SAM" id="MobiDB-lite"/>
    </source>
</evidence>
<dbReference type="InterPro" id="IPR036691">
    <property type="entry name" value="Endo/exonu/phosph_ase_sf"/>
</dbReference>
<dbReference type="EMBL" id="KN817550">
    <property type="protein sequence ID" value="KJA22419.1"/>
    <property type="molecule type" value="Genomic_DNA"/>
</dbReference>
<dbReference type="Gene3D" id="3.60.10.10">
    <property type="entry name" value="Endonuclease/exonuclease/phosphatase"/>
    <property type="match status" value="1"/>
</dbReference>
<dbReference type="STRING" id="945553.A0A0D2NU76"/>
<dbReference type="OrthoDB" id="387657at2759"/>
<evidence type="ECO:0000313" key="17">
    <source>
        <dbReference type="Proteomes" id="UP000054270"/>
    </source>
</evidence>
<accession>A0A0D2NU76</accession>
<dbReference type="AlphaFoldDB" id="A0A0D2NU76"/>
<evidence type="ECO:0000256" key="6">
    <source>
        <dbReference type="ARBA" id="ARBA00022723"/>
    </source>
</evidence>
<evidence type="ECO:0000256" key="2">
    <source>
        <dbReference type="ARBA" id="ARBA00004760"/>
    </source>
</evidence>
<feature type="transmembrane region" description="Helical" evidence="14">
    <location>
        <begin position="381"/>
        <end position="400"/>
    </location>
</feature>
<name>A0A0D2NU76_HYPSF</name>